<gene>
    <name evidence="1" type="ORF">K441DRAFT_355777</name>
</gene>
<dbReference type="EMBL" id="KV748261">
    <property type="protein sequence ID" value="OCK87391.1"/>
    <property type="molecule type" value="Genomic_DNA"/>
</dbReference>
<protein>
    <submittedName>
        <fullName evidence="1">Uncharacterized protein</fullName>
    </submittedName>
</protein>
<name>A0ACC8EMG7_9PEZI</name>
<reference evidence="1 2" key="1">
    <citation type="journal article" date="2016" name="Nat. Commun.">
        <title>Ectomycorrhizal ecology is imprinted in the genome of the dominant symbiotic fungus Cenococcum geophilum.</title>
        <authorList>
            <consortium name="DOE Joint Genome Institute"/>
            <person name="Peter M."/>
            <person name="Kohler A."/>
            <person name="Ohm R.A."/>
            <person name="Kuo A."/>
            <person name="Krutzmann J."/>
            <person name="Morin E."/>
            <person name="Arend M."/>
            <person name="Barry K.W."/>
            <person name="Binder M."/>
            <person name="Choi C."/>
            <person name="Clum A."/>
            <person name="Copeland A."/>
            <person name="Grisel N."/>
            <person name="Haridas S."/>
            <person name="Kipfer T."/>
            <person name="LaButti K."/>
            <person name="Lindquist E."/>
            <person name="Lipzen A."/>
            <person name="Maire R."/>
            <person name="Meier B."/>
            <person name="Mihaltcheva S."/>
            <person name="Molinier V."/>
            <person name="Murat C."/>
            <person name="Poggeler S."/>
            <person name="Quandt C.A."/>
            <person name="Sperisen C."/>
            <person name="Tritt A."/>
            <person name="Tisserant E."/>
            <person name="Crous P.W."/>
            <person name="Henrissat B."/>
            <person name="Nehls U."/>
            <person name="Egli S."/>
            <person name="Spatafora J.W."/>
            <person name="Grigoriev I.V."/>
            <person name="Martin F.M."/>
        </authorList>
    </citation>
    <scope>NUCLEOTIDE SEQUENCE [LARGE SCALE GENOMIC DNA]</scope>
    <source>
        <strain evidence="1 2">1.58</strain>
    </source>
</reference>
<accession>A0ACC8EMG7</accession>
<evidence type="ECO:0000313" key="2">
    <source>
        <dbReference type="Proteomes" id="UP000250078"/>
    </source>
</evidence>
<sequence length="165" mass="18122">MDPLSVSASIIAVVTLAATSSKEFCTMVAAIRGAPAAINAIANDARAFNQLVRSLESALMEPEIQKYIVADSTLREQVNNLAEPLKNCSTTFQLLMTRLQAHTKPDGQEGRRRFATTAGLKWYLGKKDIMELVDRLAHNRATVDVWLSAITLYGSTFIKYCQSIA</sequence>
<dbReference type="Proteomes" id="UP000250078">
    <property type="component" value="Unassembled WGS sequence"/>
</dbReference>
<evidence type="ECO:0000313" key="1">
    <source>
        <dbReference type="EMBL" id="OCK87391.1"/>
    </source>
</evidence>
<keyword evidence="2" id="KW-1185">Reference proteome</keyword>
<organism evidence="1 2">
    <name type="scientific">Cenococcum geophilum 1.58</name>
    <dbReference type="NCBI Taxonomy" id="794803"/>
    <lineage>
        <taxon>Eukaryota</taxon>
        <taxon>Fungi</taxon>
        <taxon>Dikarya</taxon>
        <taxon>Ascomycota</taxon>
        <taxon>Pezizomycotina</taxon>
        <taxon>Dothideomycetes</taxon>
        <taxon>Pleosporomycetidae</taxon>
        <taxon>Gloniales</taxon>
        <taxon>Gloniaceae</taxon>
        <taxon>Cenococcum</taxon>
    </lineage>
</organism>
<proteinExistence type="predicted"/>